<comment type="caution">
    <text evidence="9">The sequence shown here is derived from an EMBL/GenBank/DDBJ whole genome shotgun (WGS) entry which is preliminary data.</text>
</comment>
<accession>A0A7W6RFV7</accession>
<dbReference type="InterPro" id="IPR035996">
    <property type="entry name" value="4pyrrol_Methylase_sf"/>
</dbReference>
<sequence length="260" mass="27758">MTAAKGRLFGLGVGPGDPELITVKALNRLRAAPVVAYPTSHGRKGQALTIVEGYLRDEQQRLPMVFPVTTEKLPPPFDYETEVRRFYDDSAAAVAAHLDAGRDVAVLCEGDPFFYGSFMYLHDRLARRYETEVVPGVCSILAGAAVLGTPLVYRDQSLSVLSGVMTEEDLRQRLAAADAAAIMKLGTTFAKVRRVVADLGLMDRALYVERATMGAQRVAPLAEVDPKTVPYFSLILIPGPTWPGSGPGSGRGAGPGPAAG</sequence>
<evidence type="ECO:0000256" key="7">
    <source>
        <dbReference type="PIRNR" id="PIRNR036427"/>
    </source>
</evidence>
<evidence type="ECO:0000259" key="8">
    <source>
        <dbReference type="Pfam" id="PF00590"/>
    </source>
</evidence>
<dbReference type="PANTHER" id="PTHR43467:SF2">
    <property type="entry name" value="COBALT-PRECORRIN-2 C(20)-METHYLTRANSFERASE"/>
    <property type="match status" value="1"/>
</dbReference>
<evidence type="ECO:0000313" key="10">
    <source>
        <dbReference type="Proteomes" id="UP000554286"/>
    </source>
</evidence>
<dbReference type="Gene3D" id="3.30.950.10">
    <property type="entry name" value="Methyltransferase, Cobalt-precorrin-4 Transmethylase, Domain 2"/>
    <property type="match status" value="1"/>
</dbReference>
<dbReference type="PIRSF" id="PIRSF036427">
    <property type="entry name" value="Precrrn-2_mtase"/>
    <property type="match status" value="1"/>
</dbReference>
<evidence type="ECO:0000256" key="2">
    <source>
        <dbReference type="ARBA" id="ARBA00005879"/>
    </source>
</evidence>
<gene>
    <name evidence="9" type="ORF">GGD89_002774</name>
</gene>
<dbReference type="NCBIfam" id="NF004647">
    <property type="entry name" value="PRK05990.1"/>
    <property type="match status" value="1"/>
</dbReference>
<dbReference type="GO" id="GO:0043781">
    <property type="term" value="F:cobalt-factor II C20-methyltransferase activity"/>
    <property type="evidence" value="ECO:0007669"/>
    <property type="project" value="UniProtKB-EC"/>
</dbReference>
<dbReference type="NCBIfam" id="TIGR01467">
    <property type="entry name" value="cobI_cbiL"/>
    <property type="match status" value="1"/>
</dbReference>
<dbReference type="RefSeq" id="WP_184046248.1">
    <property type="nucleotide sequence ID" value="NZ_JACIGK010000022.1"/>
</dbReference>
<evidence type="ECO:0000313" key="9">
    <source>
        <dbReference type="EMBL" id="MBB4267133.1"/>
    </source>
</evidence>
<dbReference type="AlphaFoldDB" id="A0A7W6RFV7"/>
<dbReference type="InterPro" id="IPR006364">
    <property type="entry name" value="CobI/CbiL/CobIJ_dom"/>
</dbReference>
<organism evidence="9 10">
    <name type="scientific">Roseospira visakhapatnamensis</name>
    <dbReference type="NCBI Taxonomy" id="390880"/>
    <lineage>
        <taxon>Bacteria</taxon>
        <taxon>Pseudomonadati</taxon>
        <taxon>Pseudomonadota</taxon>
        <taxon>Alphaproteobacteria</taxon>
        <taxon>Rhodospirillales</taxon>
        <taxon>Rhodospirillaceae</taxon>
        <taxon>Roseospira</taxon>
    </lineage>
</organism>
<keyword evidence="10" id="KW-1185">Reference proteome</keyword>
<dbReference type="UniPathway" id="UPA00148"/>
<dbReference type="InterPro" id="IPR012382">
    <property type="entry name" value="CobI/CbiL"/>
</dbReference>
<keyword evidence="5 9" id="KW-0808">Transferase</keyword>
<comment type="pathway">
    <text evidence="1">Cofactor biosynthesis; adenosylcobalamin biosynthesis.</text>
</comment>
<keyword evidence="3" id="KW-0169">Cobalamin biosynthesis</keyword>
<dbReference type="InterPro" id="IPR014777">
    <property type="entry name" value="4pyrrole_Mease_sub1"/>
</dbReference>
<dbReference type="Gene3D" id="3.40.1010.10">
    <property type="entry name" value="Cobalt-precorrin-4 Transmethylase, Domain 1"/>
    <property type="match status" value="1"/>
</dbReference>
<evidence type="ECO:0000256" key="5">
    <source>
        <dbReference type="ARBA" id="ARBA00022679"/>
    </source>
</evidence>
<dbReference type="SUPFAM" id="SSF53790">
    <property type="entry name" value="Tetrapyrrole methylase"/>
    <property type="match status" value="1"/>
</dbReference>
<evidence type="ECO:0000256" key="4">
    <source>
        <dbReference type="ARBA" id="ARBA00022603"/>
    </source>
</evidence>
<keyword evidence="4 9" id="KW-0489">Methyltransferase</keyword>
<dbReference type="CDD" id="cd11645">
    <property type="entry name" value="Precorrin_2_C20_MT"/>
    <property type="match status" value="1"/>
</dbReference>
<proteinExistence type="inferred from homology"/>
<feature type="domain" description="Tetrapyrrole methylase" evidence="8">
    <location>
        <begin position="8"/>
        <end position="222"/>
    </location>
</feature>
<dbReference type="PANTHER" id="PTHR43467">
    <property type="entry name" value="COBALT-PRECORRIN-2 C(20)-METHYLTRANSFERASE"/>
    <property type="match status" value="1"/>
</dbReference>
<dbReference type="GO" id="GO:0032259">
    <property type="term" value="P:methylation"/>
    <property type="evidence" value="ECO:0007669"/>
    <property type="project" value="UniProtKB-KW"/>
</dbReference>
<dbReference type="GO" id="GO:0009236">
    <property type="term" value="P:cobalamin biosynthetic process"/>
    <property type="evidence" value="ECO:0007669"/>
    <property type="project" value="UniProtKB-UniRule"/>
</dbReference>
<dbReference type="InterPro" id="IPR000878">
    <property type="entry name" value="4pyrrol_Mease"/>
</dbReference>
<evidence type="ECO:0000256" key="1">
    <source>
        <dbReference type="ARBA" id="ARBA00004953"/>
    </source>
</evidence>
<dbReference type="EMBL" id="JACIGK010000022">
    <property type="protein sequence ID" value="MBB4267133.1"/>
    <property type="molecule type" value="Genomic_DNA"/>
</dbReference>
<evidence type="ECO:0000256" key="3">
    <source>
        <dbReference type="ARBA" id="ARBA00022573"/>
    </source>
</evidence>
<keyword evidence="6" id="KW-0949">S-adenosyl-L-methionine</keyword>
<name>A0A7W6RFV7_9PROT</name>
<comment type="similarity">
    <text evidence="2 7">Belongs to the precorrin methyltransferase family.</text>
</comment>
<dbReference type="GO" id="GO:0030788">
    <property type="term" value="F:precorrin-2 C20-methyltransferase activity"/>
    <property type="evidence" value="ECO:0007669"/>
    <property type="project" value="UniProtKB-EC"/>
</dbReference>
<dbReference type="Pfam" id="PF00590">
    <property type="entry name" value="TP_methylase"/>
    <property type="match status" value="1"/>
</dbReference>
<dbReference type="EC" id="2.1.1.130" evidence="9"/>
<dbReference type="InterPro" id="IPR014776">
    <property type="entry name" value="4pyrrole_Mease_sub2"/>
</dbReference>
<evidence type="ECO:0000256" key="6">
    <source>
        <dbReference type="ARBA" id="ARBA00022691"/>
    </source>
</evidence>
<protein>
    <submittedName>
        <fullName evidence="9">Precorrin-2/cobalt-factor-2 C20-methyltransferase</fullName>
        <ecNumber evidence="9">2.1.1.130</ecNumber>
        <ecNumber evidence="9">2.1.1.151</ecNumber>
    </submittedName>
</protein>
<dbReference type="EC" id="2.1.1.151" evidence="9"/>
<reference evidence="9 10" key="1">
    <citation type="submission" date="2020-08" db="EMBL/GenBank/DDBJ databases">
        <title>Genome sequencing of Purple Non-Sulfur Bacteria from various extreme environments.</title>
        <authorList>
            <person name="Mayer M."/>
        </authorList>
    </citation>
    <scope>NUCLEOTIDE SEQUENCE [LARGE SCALE GENOMIC DNA]</scope>
    <source>
        <strain evidence="9 10">JA131</strain>
    </source>
</reference>
<dbReference type="Proteomes" id="UP000554286">
    <property type="component" value="Unassembled WGS sequence"/>
</dbReference>